<dbReference type="AlphaFoldDB" id="H2C8Y2"/>
<keyword evidence="3" id="KW-1185">Reference proteome</keyword>
<dbReference type="SMART" id="SM00933">
    <property type="entry name" value="NurA"/>
    <property type="match status" value="1"/>
</dbReference>
<reference evidence="2 3" key="1">
    <citation type="submission" date="2012-01" db="EMBL/GenBank/DDBJ databases">
        <title>Improved High-Quality Draft sequence of Metallosphaera yellowstonensis MK1.</title>
        <authorList>
            <consortium name="US DOE Joint Genome Institute"/>
            <person name="Lucas S."/>
            <person name="Han J."/>
            <person name="Cheng J.-F."/>
            <person name="Goodwin L."/>
            <person name="Pitluck S."/>
            <person name="Peters L."/>
            <person name="Teshima H."/>
            <person name="Detter J.C."/>
            <person name="Han C."/>
            <person name="Tapia R."/>
            <person name="Land M."/>
            <person name="Hauser L."/>
            <person name="Kyrpides N."/>
            <person name="Kozubal M."/>
            <person name="Macur R.E."/>
            <person name="Jay Z."/>
            <person name="Inskeep W."/>
            <person name="Woyke T."/>
        </authorList>
    </citation>
    <scope>NUCLEOTIDE SEQUENCE [LARGE SCALE GENOMIC DNA]</scope>
    <source>
        <strain evidence="2 3">MK1</strain>
    </source>
</reference>
<evidence type="ECO:0000313" key="2">
    <source>
        <dbReference type="EMBL" id="EHP68608.1"/>
    </source>
</evidence>
<dbReference type="EMBL" id="JH597770">
    <property type="protein sequence ID" value="EHP68608.1"/>
    <property type="molecule type" value="Genomic_DNA"/>
</dbReference>
<dbReference type="HOGENOM" id="CLU_755697_0_0_2"/>
<dbReference type="RefSeq" id="WP_009075210.1">
    <property type="nucleotide sequence ID" value="NZ_JH597770.1"/>
</dbReference>
<sequence length="366" mass="40204">MSARGGLSELLSGLVAKYIAFQFDSLPLDGQPTILEESKLLNNLDEALGELDPQVQDPGEILAMDGSSRSFLSSRGLVSVSSVALVSNIKGVIGLFPSFEQSRTLDLSDPFIAVVGGFRSSSRIEDFLGSPFVANYSTDGTTLSPEVIRTLESELRFGLETSFMSRVKGDRLVLVDGPLFPNLLFLPKSHREKLIDARKRAVRKNFVGIVKRLNASKILVSALGDPEVIRDFRSKFGVNPLVFSSDEGLLTYLAMKNLKPPFRVMKIGPIQRTLYDTKVYSGYLIIPFHPYVKKFSILRIESLQEGDLWEKVGTLPITGDGIPKVLAMSDKAAKEMSNAIYSLLISSLTLNGIQESFYSRLEGAPS</sequence>
<dbReference type="eggNOG" id="arCOG00287">
    <property type="taxonomic scope" value="Archaea"/>
</dbReference>
<organism evidence="2 3">
    <name type="scientific">Metallosphaera yellowstonensis MK1</name>
    <dbReference type="NCBI Taxonomy" id="671065"/>
    <lineage>
        <taxon>Archaea</taxon>
        <taxon>Thermoproteota</taxon>
        <taxon>Thermoprotei</taxon>
        <taxon>Sulfolobales</taxon>
        <taxon>Sulfolobaceae</taxon>
        <taxon>Metallosphaera</taxon>
    </lineage>
</organism>
<protein>
    <submittedName>
        <fullName evidence="2">NurA domain-containing protein</fullName>
    </submittedName>
</protein>
<dbReference type="STRING" id="671065.MetMK1DRAFT_00030510"/>
<dbReference type="Proteomes" id="UP000003980">
    <property type="component" value="Unassembled WGS sequence"/>
</dbReference>
<evidence type="ECO:0000259" key="1">
    <source>
        <dbReference type="SMART" id="SM00933"/>
    </source>
</evidence>
<feature type="domain" description="NurA" evidence="1">
    <location>
        <begin position="59"/>
        <end position="335"/>
    </location>
</feature>
<evidence type="ECO:0000313" key="3">
    <source>
        <dbReference type="Proteomes" id="UP000003980"/>
    </source>
</evidence>
<dbReference type="InterPro" id="IPR018977">
    <property type="entry name" value="NurA_domain"/>
</dbReference>
<dbReference type="OrthoDB" id="34419at2157"/>
<dbReference type="Pfam" id="PF09376">
    <property type="entry name" value="NurA"/>
    <property type="match status" value="1"/>
</dbReference>
<gene>
    <name evidence="2" type="ORF">MetMK1DRAFT_00030510</name>
</gene>
<proteinExistence type="predicted"/>
<name>H2C8Y2_9CREN</name>
<accession>H2C8Y2</accession>